<dbReference type="EMBL" id="CP025611">
    <property type="protein sequence ID" value="AUN28856.1"/>
    <property type="molecule type" value="Genomic_DNA"/>
</dbReference>
<dbReference type="OrthoDB" id="9812084at2"/>
<dbReference type="Proteomes" id="UP000234752">
    <property type="component" value="Chromosome eg_1"/>
</dbReference>
<accession>A0A2K9N8J3</accession>
<dbReference type="InterPro" id="IPR001123">
    <property type="entry name" value="LeuE-type"/>
</dbReference>
<dbReference type="AlphaFoldDB" id="A0A2K9N8J3"/>
<dbReference type="KEGG" id="ncb:C0V82_00235"/>
<dbReference type="Pfam" id="PF01810">
    <property type="entry name" value="LysE"/>
    <property type="match status" value="1"/>
</dbReference>
<dbReference type="RefSeq" id="WP_102110618.1">
    <property type="nucleotide sequence ID" value="NZ_BMGN01000005.1"/>
</dbReference>
<keyword evidence="4" id="KW-1133">Transmembrane helix</keyword>
<evidence type="ECO:0000313" key="6">
    <source>
        <dbReference type="EMBL" id="AUN28856.1"/>
    </source>
</evidence>
<keyword evidence="5" id="KW-0472">Membrane</keyword>
<dbReference type="GO" id="GO:0015171">
    <property type="term" value="F:amino acid transmembrane transporter activity"/>
    <property type="evidence" value="ECO:0007669"/>
    <property type="project" value="TreeGrafter"/>
</dbReference>
<protein>
    <submittedName>
        <fullName evidence="6">Lysine transporter LysE</fullName>
    </submittedName>
</protein>
<dbReference type="PANTHER" id="PTHR30086">
    <property type="entry name" value="ARGININE EXPORTER PROTEIN ARGO"/>
    <property type="match status" value="1"/>
</dbReference>
<dbReference type="PANTHER" id="PTHR30086:SF20">
    <property type="entry name" value="ARGININE EXPORTER PROTEIN ARGO-RELATED"/>
    <property type="match status" value="1"/>
</dbReference>
<organism evidence="6 7">
    <name type="scientific">Niveispirillum cyanobacteriorum</name>
    <dbReference type="NCBI Taxonomy" id="1612173"/>
    <lineage>
        <taxon>Bacteria</taxon>
        <taxon>Pseudomonadati</taxon>
        <taxon>Pseudomonadota</taxon>
        <taxon>Alphaproteobacteria</taxon>
        <taxon>Rhodospirillales</taxon>
        <taxon>Azospirillaceae</taxon>
        <taxon>Niveispirillum</taxon>
    </lineage>
</organism>
<evidence type="ECO:0000313" key="7">
    <source>
        <dbReference type="Proteomes" id="UP000234752"/>
    </source>
</evidence>
<comment type="subcellular location">
    <subcellularLocation>
        <location evidence="1">Cell membrane</location>
        <topology evidence="1">Multi-pass membrane protein</topology>
    </subcellularLocation>
</comment>
<gene>
    <name evidence="6" type="ORF">C0V82_00235</name>
</gene>
<keyword evidence="7" id="KW-1185">Reference proteome</keyword>
<dbReference type="GO" id="GO:0005886">
    <property type="term" value="C:plasma membrane"/>
    <property type="evidence" value="ECO:0007669"/>
    <property type="project" value="UniProtKB-SubCell"/>
</dbReference>
<evidence type="ECO:0000256" key="3">
    <source>
        <dbReference type="ARBA" id="ARBA00022692"/>
    </source>
</evidence>
<sequence length="198" mass="20603">MNGTLLLAMASFALVASITPGPVNSMALASGVQHGFRRSLAFVTGATVGFTALLLLAGLGMAETVARLPMLDMAMRVAGTGFLFYLALRLWRAAGGMAAGEVPVAPSLWAGASLQWLNPKAWIAAVAGMGAYGLQDGMVSVLIFAGLYFIICYASIALWAYAGTWASRVIGTADRMRLFNRTMAVLLAIGAVAMLAGH</sequence>
<keyword evidence="2" id="KW-1003">Cell membrane</keyword>
<evidence type="ECO:0000256" key="5">
    <source>
        <dbReference type="ARBA" id="ARBA00023136"/>
    </source>
</evidence>
<reference evidence="6 7" key="1">
    <citation type="submission" date="2017-12" db="EMBL/GenBank/DDBJ databases">
        <title>Genomes of bacteria within cyanobacterial aggregates.</title>
        <authorList>
            <person name="Cai H."/>
        </authorList>
    </citation>
    <scope>NUCLEOTIDE SEQUENCE [LARGE SCALE GENOMIC DNA]</scope>
    <source>
        <strain evidence="6 7">TH16</strain>
    </source>
</reference>
<evidence type="ECO:0000256" key="4">
    <source>
        <dbReference type="ARBA" id="ARBA00022989"/>
    </source>
</evidence>
<proteinExistence type="predicted"/>
<evidence type="ECO:0000256" key="2">
    <source>
        <dbReference type="ARBA" id="ARBA00022475"/>
    </source>
</evidence>
<keyword evidence="3" id="KW-0812">Transmembrane</keyword>
<name>A0A2K9N8J3_9PROT</name>
<evidence type="ECO:0000256" key="1">
    <source>
        <dbReference type="ARBA" id="ARBA00004651"/>
    </source>
</evidence>
<dbReference type="GO" id="GO:0033228">
    <property type="term" value="P:cysteine export across plasma membrane"/>
    <property type="evidence" value="ECO:0007669"/>
    <property type="project" value="TreeGrafter"/>
</dbReference>